<keyword evidence="2" id="KW-0614">Plasmid</keyword>
<geneLocation type="plasmid" evidence="2 3">
    <name>pSSP59</name>
</geneLocation>
<gene>
    <name evidence="2" type="ORF">SPSPH_046940</name>
    <name evidence="1" type="ORF">SSPH_04344</name>
</gene>
<evidence type="ECO:0000313" key="4">
    <source>
        <dbReference type="Proteomes" id="UP000245702"/>
    </source>
</evidence>
<dbReference type="EMBL" id="CP146992">
    <property type="protein sequence ID" value="WXA41882.1"/>
    <property type="molecule type" value="Genomic_DNA"/>
</dbReference>
<dbReference type="Proteomes" id="UP000186950">
    <property type="component" value="Plasmid pSSP59"/>
</dbReference>
<keyword evidence="4" id="KW-1185">Reference proteome</keyword>
<reference evidence="2" key="2">
    <citation type="submission" date="2024-03" db="EMBL/GenBank/DDBJ databases">
        <title>Complete genome sequence of Sporomusa sphaeroides DSM 2875T isolated from mud of the Leine river and Sporomusa ovata DSM 2662T isolated from sugar beet leaf silage.</title>
        <authorList>
            <person name="Boeer T."/>
            <person name="Lueschen A."/>
            <person name="Daniel R."/>
            <person name="Poehlein A."/>
        </authorList>
    </citation>
    <scope>NUCLEOTIDE SEQUENCE</scope>
    <source>
        <strain evidence="2">DSM 2875</strain>
        <plasmid evidence="2">pSSP59</plasmid>
    </source>
</reference>
<dbReference type="EMBL" id="FCOW01000042">
    <property type="protein sequence ID" value="CVK21649.1"/>
    <property type="molecule type" value="Genomic_DNA"/>
</dbReference>
<accession>A0A1U7MA18</accession>
<dbReference type="KEGG" id="ssph:SPSPH_046940"/>
<protein>
    <submittedName>
        <fullName evidence="2">Uncharacterized protein</fullName>
    </submittedName>
</protein>
<evidence type="ECO:0000313" key="1">
    <source>
        <dbReference type="EMBL" id="CVK21649.1"/>
    </source>
</evidence>
<evidence type="ECO:0000313" key="3">
    <source>
        <dbReference type="Proteomes" id="UP000186950"/>
    </source>
</evidence>
<dbReference type="Proteomes" id="UP000245702">
    <property type="component" value="Unassembled WGS sequence"/>
</dbReference>
<dbReference type="AlphaFoldDB" id="A0A1U7MA18"/>
<reference evidence="1 4" key="1">
    <citation type="submission" date="2016-01" db="EMBL/GenBank/DDBJ databases">
        <authorList>
            <person name="Brown R."/>
        </authorList>
    </citation>
    <scope>NUCLEOTIDE SEQUENCE [LARGE SCALE GENOMIC DNA]</scope>
    <source>
        <strain evidence="1">Sporomusa sphaeroides DSM 2875</strain>
    </source>
</reference>
<evidence type="ECO:0000313" key="2">
    <source>
        <dbReference type="EMBL" id="WXA41882.1"/>
    </source>
</evidence>
<proteinExistence type="predicted"/>
<name>A0A1U7MA18_9FIRM</name>
<sequence>MEIKLVQTERKFESSCIFGGIEFNGVDYAIHSMERARTGAVQDILYKISNVEHNDGLKFEYNLQEKTWELVKYNEVYAPKRGLYPGRTVVGSGKIKITEVVAAPIISPELLLLVKEIRKEMQSNHFLVVCDNGDFWGTQASVSAVLSGGGKSYIFRCVDLTYEQSAYNLIPGQESFLNIEEIAKEVFRLKGVK</sequence>
<organism evidence="2 3">
    <name type="scientific">Sporomusa sphaeroides DSM 2875</name>
    <dbReference type="NCBI Taxonomy" id="1337886"/>
    <lineage>
        <taxon>Bacteria</taxon>
        <taxon>Bacillati</taxon>
        <taxon>Bacillota</taxon>
        <taxon>Negativicutes</taxon>
        <taxon>Selenomonadales</taxon>
        <taxon>Sporomusaceae</taxon>
        <taxon>Sporomusa</taxon>
    </lineage>
</organism>
<dbReference type="RefSeq" id="WP_075758166.1">
    <property type="nucleotide sequence ID" value="NZ_CP146992.1"/>
</dbReference>